<feature type="transmembrane region" description="Helical" evidence="6">
    <location>
        <begin position="60"/>
        <end position="83"/>
    </location>
</feature>
<evidence type="ECO:0000313" key="8">
    <source>
        <dbReference type="Proteomes" id="UP000019666"/>
    </source>
</evidence>
<feature type="transmembrane region" description="Helical" evidence="6">
    <location>
        <begin position="29"/>
        <end position="48"/>
    </location>
</feature>
<dbReference type="GO" id="GO:0005886">
    <property type="term" value="C:plasma membrane"/>
    <property type="evidence" value="ECO:0007669"/>
    <property type="project" value="UniProtKB-SubCell"/>
</dbReference>
<keyword evidence="3 6" id="KW-0812">Transmembrane</keyword>
<evidence type="ECO:0008006" key="9">
    <source>
        <dbReference type="Google" id="ProtNLM"/>
    </source>
</evidence>
<keyword evidence="4 6" id="KW-1133">Transmembrane helix</keyword>
<proteinExistence type="predicted"/>
<evidence type="ECO:0000256" key="1">
    <source>
        <dbReference type="ARBA" id="ARBA00004651"/>
    </source>
</evidence>
<keyword evidence="5 6" id="KW-0472">Membrane</keyword>
<dbReference type="AlphaFoldDB" id="A0A017HQK6"/>
<organism evidence="7 8">
    <name type="scientific">Rubellimicrobium mesophilum DSM 19309</name>
    <dbReference type="NCBI Taxonomy" id="442562"/>
    <lineage>
        <taxon>Bacteria</taxon>
        <taxon>Pseudomonadati</taxon>
        <taxon>Pseudomonadota</taxon>
        <taxon>Alphaproteobacteria</taxon>
        <taxon>Rhodobacterales</taxon>
        <taxon>Roseobacteraceae</taxon>
        <taxon>Rubellimicrobium</taxon>
    </lineage>
</organism>
<name>A0A017HQK6_9RHOB</name>
<evidence type="ECO:0000313" key="7">
    <source>
        <dbReference type="EMBL" id="EYD76656.1"/>
    </source>
</evidence>
<dbReference type="PANTHER" id="PTHR33545:SF5">
    <property type="entry name" value="UPF0750 MEMBRANE PROTEIN YITT"/>
    <property type="match status" value="1"/>
</dbReference>
<comment type="subcellular location">
    <subcellularLocation>
        <location evidence="1">Cell membrane</location>
        <topology evidence="1">Multi-pass membrane protein</topology>
    </subcellularLocation>
</comment>
<evidence type="ECO:0000256" key="5">
    <source>
        <dbReference type="ARBA" id="ARBA00023136"/>
    </source>
</evidence>
<feature type="transmembrane region" description="Helical" evidence="6">
    <location>
        <begin position="160"/>
        <end position="180"/>
    </location>
</feature>
<dbReference type="HOGENOM" id="CLU_063199_3_0_5"/>
<evidence type="ECO:0000256" key="6">
    <source>
        <dbReference type="SAM" id="Phobius"/>
    </source>
</evidence>
<dbReference type="STRING" id="442562.Rumeso_01614"/>
<dbReference type="Pfam" id="PF02588">
    <property type="entry name" value="YitT_membrane"/>
    <property type="match status" value="1"/>
</dbReference>
<evidence type="ECO:0000256" key="4">
    <source>
        <dbReference type="ARBA" id="ARBA00022989"/>
    </source>
</evidence>
<dbReference type="InterPro" id="IPR003740">
    <property type="entry name" value="YitT"/>
</dbReference>
<comment type="caution">
    <text evidence="7">The sequence shown here is derived from an EMBL/GenBank/DDBJ whole genome shotgun (WGS) entry which is preliminary data.</text>
</comment>
<feature type="transmembrane region" description="Helical" evidence="6">
    <location>
        <begin position="121"/>
        <end position="139"/>
    </location>
</feature>
<dbReference type="PATRIC" id="fig|442562.3.peg.1598"/>
<dbReference type="Proteomes" id="UP000019666">
    <property type="component" value="Unassembled WGS sequence"/>
</dbReference>
<dbReference type="InterPro" id="IPR051461">
    <property type="entry name" value="UPF0750_membrane"/>
</dbReference>
<keyword evidence="8" id="KW-1185">Reference proteome</keyword>
<feature type="transmembrane region" description="Helical" evidence="6">
    <location>
        <begin position="95"/>
        <end position="115"/>
    </location>
</feature>
<keyword evidence="2" id="KW-1003">Cell membrane</keyword>
<evidence type="ECO:0000256" key="2">
    <source>
        <dbReference type="ARBA" id="ARBA00022475"/>
    </source>
</evidence>
<accession>A0A017HQK6</accession>
<sequence length="213" mass="22329">MPAEAEGGAGRTLAPSKAAHTAFDDAQGIAFGAVMAAFGVAILTHLGLITGQTAGLSVLLSYATGLPFGAVFFAVNLPFYWLGWRRMGAAFTVKTFASVALLSGLSLLMPGWLSFAHLDPLFGAILFGFCSGAGLLALFRHGASLGGVGIVALMIQDRTGFRAGWTQLGFDLVLFAVALLRLDLQTVVLSALGAVILNLVIAINHRRDRYIAY</sequence>
<dbReference type="RefSeq" id="WP_037277136.1">
    <property type="nucleotide sequence ID" value="NZ_KK088521.1"/>
</dbReference>
<evidence type="ECO:0000256" key="3">
    <source>
        <dbReference type="ARBA" id="ARBA00022692"/>
    </source>
</evidence>
<dbReference type="PANTHER" id="PTHR33545">
    <property type="entry name" value="UPF0750 MEMBRANE PROTEIN YITT-RELATED"/>
    <property type="match status" value="1"/>
</dbReference>
<dbReference type="EMBL" id="AOSK01000041">
    <property type="protein sequence ID" value="EYD76656.1"/>
    <property type="molecule type" value="Genomic_DNA"/>
</dbReference>
<gene>
    <name evidence="7" type="ORF">Rumeso_01614</name>
</gene>
<protein>
    <recommendedName>
        <fullName evidence="9">Transporter</fullName>
    </recommendedName>
</protein>
<feature type="transmembrane region" description="Helical" evidence="6">
    <location>
        <begin position="186"/>
        <end position="203"/>
    </location>
</feature>
<reference evidence="7 8" key="1">
    <citation type="submission" date="2013-02" db="EMBL/GenBank/DDBJ databases">
        <authorList>
            <person name="Fiebig A."/>
            <person name="Goeker M."/>
            <person name="Klenk H.-P.P."/>
        </authorList>
    </citation>
    <scope>NUCLEOTIDE SEQUENCE [LARGE SCALE GENOMIC DNA]</scope>
    <source>
        <strain evidence="7 8">DSM 19309</strain>
    </source>
</reference>